<organism evidence="1 2">
    <name type="scientific">Diploptera punctata</name>
    <name type="common">Pacific beetle cockroach</name>
    <dbReference type="NCBI Taxonomy" id="6984"/>
    <lineage>
        <taxon>Eukaryota</taxon>
        <taxon>Metazoa</taxon>
        <taxon>Ecdysozoa</taxon>
        <taxon>Arthropoda</taxon>
        <taxon>Hexapoda</taxon>
        <taxon>Insecta</taxon>
        <taxon>Pterygota</taxon>
        <taxon>Neoptera</taxon>
        <taxon>Polyneoptera</taxon>
        <taxon>Dictyoptera</taxon>
        <taxon>Blattodea</taxon>
        <taxon>Blaberoidea</taxon>
        <taxon>Blaberidae</taxon>
        <taxon>Diplopterinae</taxon>
        <taxon>Diploptera</taxon>
    </lineage>
</organism>
<reference evidence="1" key="2">
    <citation type="submission" date="2023-05" db="EMBL/GenBank/DDBJ databases">
        <authorList>
            <person name="Fouks B."/>
        </authorList>
    </citation>
    <scope>NUCLEOTIDE SEQUENCE</scope>
    <source>
        <strain evidence="1">Stay&amp;Tobe</strain>
        <tissue evidence="1">Testes</tissue>
    </source>
</reference>
<protein>
    <submittedName>
        <fullName evidence="1">Uncharacterized protein</fullName>
    </submittedName>
</protein>
<evidence type="ECO:0000313" key="2">
    <source>
        <dbReference type="Proteomes" id="UP001233999"/>
    </source>
</evidence>
<keyword evidence="2" id="KW-1185">Reference proteome</keyword>
<evidence type="ECO:0000313" key="1">
    <source>
        <dbReference type="EMBL" id="KAJ9590240.1"/>
    </source>
</evidence>
<proteinExistence type="predicted"/>
<gene>
    <name evidence="1" type="ORF">L9F63_016627</name>
</gene>
<sequence>MCFLKFVVSLQWTVVQFHVGLVVFMVAKKSTDEQSVNLVTDAIEKGRRVTCEELSEATGIS</sequence>
<dbReference type="Proteomes" id="UP001233999">
    <property type="component" value="Unassembled WGS sequence"/>
</dbReference>
<dbReference type="AlphaFoldDB" id="A0AAD8A0B3"/>
<comment type="caution">
    <text evidence="1">The sequence shown here is derived from an EMBL/GenBank/DDBJ whole genome shotgun (WGS) entry which is preliminary data.</text>
</comment>
<reference evidence="1" key="1">
    <citation type="journal article" date="2023" name="IScience">
        <title>Live-bearing cockroach genome reveals convergent evolutionary mechanisms linked to viviparity in insects and beyond.</title>
        <authorList>
            <person name="Fouks B."/>
            <person name="Harrison M.C."/>
            <person name="Mikhailova A.A."/>
            <person name="Marchal E."/>
            <person name="English S."/>
            <person name="Carruthers M."/>
            <person name="Jennings E.C."/>
            <person name="Chiamaka E.L."/>
            <person name="Frigard R.A."/>
            <person name="Pippel M."/>
            <person name="Attardo G.M."/>
            <person name="Benoit J.B."/>
            <person name="Bornberg-Bauer E."/>
            <person name="Tobe S.S."/>
        </authorList>
    </citation>
    <scope>NUCLEOTIDE SEQUENCE</scope>
    <source>
        <strain evidence="1">Stay&amp;Tobe</strain>
    </source>
</reference>
<name>A0AAD8A0B3_DIPPU</name>
<accession>A0AAD8A0B3</accession>
<dbReference type="EMBL" id="JASPKZ010004543">
    <property type="protein sequence ID" value="KAJ9590240.1"/>
    <property type="molecule type" value="Genomic_DNA"/>
</dbReference>